<keyword evidence="7" id="KW-1185">Reference proteome</keyword>
<dbReference type="PANTHER" id="PTHR43427:SF12">
    <property type="entry name" value="CHLORIDE TRANSPORTER"/>
    <property type="match status" value="1"/>
</dbReference>
<gene>
    <name evidence="6" type="ORF">J2Z69_002027</name>
</gene>
<dbReference type="PANTHER" id="PTHR43427">
    <property type="entry name" value="CHLORIDE CHANNEL PROTEIN CLC-E"/>
    <property type="match status" value="1"/>
</dbReference>
<comment type="subcellular location">
    <subcellularLocation>
        <location evidence="1">Membrane</location>
        <topology evidence="1">Multi-pass membrane protein</topology>
    </subcellularLocation>
</comment>
<protein>
    <submittedName>
        <fullName evidence="6">H+/Cl- antiporter ClcA</fullName>
    </submittedName>
</protein>
<dbReference type="EMBL" id="JAGGLD010000003">
    <property type="protein sequence ID" value="MBP2000984.1"/>
    <property type="molecule type" value="Genomic_DNA"/>
</dbReference>
<keyword evidence="4 5" id="KW-0472">Membrane</keyword>
<dbReference type="InterPro" id="IPR001807">
    <property type="entry name" value="ClC"/>
</dbReference>
<feature type="transmembrane region" description="Helical" evidence="5">
    <location>
        <begin position="194"/>
        <end position="215"/>
    </location>
</feature>
<feature type="transmembrane region" description="Helical" evidence="5">
    <location>
        <begin position="62"/>
        <end position="85"/>
    </location>
</feature>
<feature type="transmembrane region" description="Helical" evidence="5">
    <location>
        <begin position="315"/>
        <end position="341"/>
    </location>
</feature>
<dbReference type="InterPro" id="IPR050368">
    <property type="entry name" value="ClC-type_chloride_channel"/>
</dbReference>
<dbReference type="Gene3D" id="1.10.3080.10">
    <property type="entry name" value="Clc chloride channel"/>
    <property type="match status" value="1"/>
</dbReference>
<dbReference type="Proteomes" id="UP001519288">
    <property type="component" value="Unassembled WGS sequence"/>
</dbReference>
<feature type="transmembrane region" description="Helical" evidence="5">
    <location>
        <begin position="21"/>
        <end position="50"/>
    </location>
</feature>
<feature type="transmembrane region" description="Helical" evidence="5">
    <location>
        <begin position="157"/>
        <end position="182"/>
    </location>
</feature>
<proteinExistence type="predicted"/>
<reference evidence="6 7" key="1">
    <citation type="submission" date="2021-03" db="EMBL/GenBank/DDBJ databases">
        <title>Genomic Encyclopedia of Type Strains, Phase IV (KMG-IV): sequencing the most valuable type-strain genomes for metagenomic binning, comparative biology and taxonomic classification.</title>
        <authorList>
            <person name="Goeker M."/>
        </authorList>
    </citation>
    <scope>NUCLEOTIDE SEQUENCE [LARGE SCALE GENOMIC DNA]</scope>
    <source>
        <strain evidence="6 7">DSM 26806</strain>
    </source>
</reference>
<dbReference type="PRINTS" id="PR00762">
    <property type="entry name" value="CLCHANNEL"/>
</dbReference>
<keyword evidence="2 5" id="KW-0812">Transmembrane</keyword>
<feature type="transmembrane region" description="Helical" evidence="5">
    <location>
        <begin position="353"/>
        <end position="371"/>
    </location>
</feature>
<dbReference type="CDD" id="cd03682">
    <property type="entry name" value="ClC_sycA_like"/>
    <property type="match status" value="1"/>
</dbReference>
<evidence type="ECO:0000256" key="2">
    <source>
        <dbReference type="ARBA" id="ARBA00022692"/>
    </source>
</evidence>
<evidence type="ECO:0000256" key="3">
    <source>
        <dbReference type="ARBA" id="ARBA00022989"/>
    </source>
</evidence>
<dbReference type="Pfam" id="PF00654">
    <property type="entry name" value="Voltage_CLC"/>
    <property type="match status" value="1"/>
</dbReference>
<evidence type="ECO:0000313" key="7">
    <source>
        <dbReference type="Proteomes" id="UP001519288"/>
    </source>
</evidence>
<organism evidence="6 7">
    <name type="scientific">Paenibacillus shirakamiensis</name>
    <dbReference type="NCBI Taxonomy" id="1265935"/>
    <lineage>
        <taxon>Bacteria</taxon>
        <taxon>Bacillati</taxon>
        <taxon>Bacillota</taxon>
        <taxon>Bacilli</taxon>
        <taxon>Bacillales</taxon>
        <taxon>Paenibacillaceae</taxon>
        <taxon>Paenibacillus</taxon>
    </lineage>
</organism>
<keyword evidence="3 5" id="KW-1133">Transmembrane helix</keyword>
<sequence>MAEHQGIKQKIHAFSSTYMHAALIIFSLKWLLLAGLIGVVTGSVSALFLTSLEWATQTRLEHAWLLFLLPFGGGFMSLIYTRYGLASGKGNNLILESIQEGKSRIPLRMGPLVLVGTILTHLFGGSAGREGTAVQMGGSFASWIGQVFKLDSADTKIILMCGMASGFGSVFGTPLAGTLFGLEVLVIGFMRYEALLPCFIASLIGHLTTLAWGVHHVQYSIGTIPEFSIFLLVKVMVASIAFGLTAMLFSQFTHLMKRTYTSWFKNAMVRGFVGGLVIILLVYLFGTRDYLGLSLPLLQEAFAGQSQDTAFLLKILFTSLTLGAGFLGGEVTPLFVIGGTLGSTLGLWLHEPVGLFAALGLIAVFSGAANIPVTSFVLGIELFGSSAAVYMLPACILGYLFSGHTGIYTSQQVGASKSKLWKIHENDTIAQIKHQKHR</sequence>
<comment type="caution">
    <text evidence="6">The sequence shown here is derived from an EMBL/GenBank/DDBJ whole genome shotgun (WGS) entry which is preliminary data.</text>
</comment>
<dbReference type="InterPro" id="IPR014743">
    <property type="entry name" value="Cl-channel_core"/>
</dbReference>
<feature type="transmembrane region" description="Helical" evidence="5">
    <location>
        <begin position="105"/>
        <end position="124"/>
    </location>
</feature>
<evidence type="ECO:0000256" key="4">
    <source>
        <dbReference type="ARBA" id="ARBA00023136"/>
    </source>
</evidence>
<feature type="transmembrane region" description="Helical" evidence="5">
    <location>
        <begin position="227"/>
        <end position="249"/>
    </location>
</feature>
<name>A0ABS4JK55_9BACL</name>
<feature type="transmembrane region" description="Helical" evidence="5">
    <location>
        <begin position="377"/>
        <end position="401"/>
    </location>
</feature>
<accession>A0ABS4JK55</accession>
<dbReference type="SUPFAM" id="SSF81340">
    <property type="entry name" value="Clc chloride channel"/>
    <property type="match status" value="1"/>
</dbReference>
<evidence type="ECO:0000256" key="5">
    <source>
        <dbReference type="SAM" id="Phobius"/>
    </source>
</evidence>
<dbReference type="RefSeq" id="WP_245339172.1">
    <property type="nucleotide sequence ID" value="NZ_JAGGLD010000003.1"/>
</dbReference>
<evidence type="ECO:0000313" key="6">
    <source>
        <dbReference type="EMBL" id="MBP2000984.1"/>
    </source>
</evidence>
<evidence type="ECO:0000256" key="1">
    <source>
        <dbReference type="ARBA" id="ARBA00004141"/>
    </source>
</evidence>
<feature type="transmembrane region" description="Helical" evidence="5">
    <location>
        <begin position="269"/>
        <end position="286"/>
    </location>
</feature>